<comment type="caution">
    <text evidence="3">The sequence shown here is derived from an EMBL/GenBank/DDBJ whole genome shotgun (WGS) entry which is preliminary data.</text>
</comment>
<protein>
    <submittedName>
        <fullName evidence="3">ABC-type transport auxiliary lipoprotein family protein</fullName>
    </submittedName>
</protein>
<evidence type="ECO:0000313" key="4">
    <source>
        <dbReference type="Proteomes" id="UP001139971"/>
    </source>
</evidence>
<feature type="chain" id="PRO_5040734249" evidence="1">
    <location>
        <begin position="22"/>
        <end position="216"/>
    </location>
</feature>
<keyword evidence="3" id="KW-0449">Lipoprotein</keyword>
<accession>A0A9X3YGC5</accession>
<dbReference type="RefSeq" id="WP_263542894.1">
    <property type="nucleotide sequence ID" value="NZ_JAOVZO020000003.1"/>
</dbReference>
<dbReference type="EMBL" id="JAOVZO020000003">
    <property type="protein sequence ID" value="MDC8011679.1"/>
    <property type="molecule type" value="Genomic_DNA"/>
</dbReference>
<proteinExistence type="predicted"/>
<keyword evidence="4" id="KW-1185">Reference proteome</keyword>
<feature type="domain" description="ABC-type transport auxiliary lipoprotein component" evidence="2">
    <location>
        <begin position="40"/>
        <end position="197"/>
    </location>
</feature>
<feature type="signal peptide" evidence="1">
    <location>
        <begin position="1"/>
        <end position="21"/>
    </location>
</feature>
<gene>
    <name evidence="3" type="ORF">OD750_003875</name>
</gene>
<keyword evidence="1" id="KW-0732">Signal</keyword>
<dbReference type="PROSITE" id="PS51257">
    <property type="entry name" value="PROKAR_LIPOPROTEIN"/>
    <property type="match status" value="1"/>
</dbReference>
<dbReference type="Pfam" id="PF03886">
    <property type="entry name" value="ABC_trans_aux"/>
    <property type="match status" value="1"/>
</dbReference>
<evidence type="ECO:0000256" key="1">
    <source>
        <dbReference type="SAM" id="SignalP"/>
    </source>
</evidence>
<evidence type="ECO:0000313" key="3">
    <source>
        <dbReference type="EMBL" id="MDC8011679.1"/>
    </source>
</evidence>
<name>A0A9X3YGC5_9GAMM</name>
<sequence>MNRPRTWIVAGALAVSLSACSLVAGKREALTVYAPHIALPANGSSVPAAPRRWQLWVAEPATLEPLAGTRIVVVEEPGTLQFYRGARWSDEVPVMMQRFIVDGLREYAGVTGVGTPSSGLTADYVLRSDLHGFQIEFRGAPLPTATIQITAQLVDASNGQVLASRRFVEDEACADAKLPGVYAAFQAALNRIVMRIADWTASIGDAHFRDESTRTR</sequence>
<dbReference type="AlphaFoldDB" id="A0A9X3YGC5"/>
<dbReference type="Proteomes" id="UP001139971">
    <property type="component" value="Unassembled WGS sequence"/>
</dbReference>
<dbReference type="SUPFAM" id="SSF159594">
    <property type="entry name" value="XCC0632-like"/>
    <property type="match status" value="1"/>
</dbReference>
<dbReference type="Gene3D" id="3.40.50.10610">
    <property type="entry name" value="ABC-type transport auxiliary lipoprotein component"/>
    <property type="match status" value="1"/>
</dbReference>
<evidence type="ECO:0000259" key="2">
    <source>
        <dbReference type="Pfam" id="PF03886"/>
    </source>
</evidence>
<dbReference type="InterPro" id="IPR005586">
    <property type="entry name" value="ABC_trans_aux"/>
</dbReference>
<organism evidence="3 4">
    <name type="scientific">Tahibacter soli</name>
    <dbReference type="NCBI Taxonomy" id="2983605"/>
    <lineage>
        <taxon>Bacteria</taxon>
        <taxon>Pseudomonadati</taxon>
        <taxon>Pseudomonadota</taxon>
        <taxon>Gammaproteobacteria</taxon>
        <taxon>Lysobacterales</taxon>
        <taxon>Rhodanobacteraceae</taxon>
        <taxon>Tahibacter</taxon>
    </lineage>
</organism>
<reference evidence="3" key="1">
    <citation type="submission" date="2023-02" db="EMBL/GenBank/DDBJ databases">
        <title>Tahibacter soli sp. nov. isolated from soil.</title>
        <authorList>
            <person name="Baek J.H."/>
            <person name="Lee J.K."/>
            <person name="Choi D.G."/>
            <person name="Jeon C.O."/>
        </authorList>
    </citation>
    <scope>NUCLEOTIDE SEQUENCE</scope>
    <source>
        <strain evidence="3">BL</strain>
    </source>
</reference>